<organism evidence="2 3">
    <name type="scientific">Gordonia phage Chidiebere</name>
    <dbReference type="NCBI Taxonomy" id="2656530"/>
    <lineage>
        <taxon>Viruses</taxon>
        <taxon>Duplodnaviria</taxon>
        <taxon>Heunggongvirae</taxon>
        <taxon>Uroviricota</taxon>
        <taxon>Caudoviricetes</taxon>
        <taxon>Chidieberevirus</taxon>
        <taxon>Chidieberevirus chidiebere</taxon>
    </lineage>
</organism>
<keyword evidence="3" id="KW-1185">Reference proteome</keyword>
<gene>
    <name evidence="2" type="primary">85</name>
    <name evidence="2" type="ORF">PBI_CHIDIEBERE_85</name>
</gene>
<feature type="compositionally biased region" description="Basic residues" evidence="1">
    <location>
        <begin position="1"/>
        <end position="16"/>
    </location>
</feature>
<dbReference type="GeneID" id="77951929"/>
<reference evidence="2 3" key="1">
    <citation type="submission" date="2019-10" db="EMBL/GenBank/DDBJ databases">
        <authorList>
            <person name="Zack K.M."/>
            <person name="Garlena R.A."/>
            <person name="Russell D.A."/>
            <person name="Pope W.H."/>
            <person name="Jacobs-Sera D."/>
            <person name="Hatfull G.F."/>
        </authorList>
    </citation>
    <scope>NUCLEOTIDE SEQUENCE [LARGE SCALE GENOMIC DNA]</scope>
</reference>
<protein>
    <submittedName>
        <fullName evidence="2">Uncharacterized protein</fullName>
    </submittedName>
</protein>
<evidence type="ECO:0000313" key="2">
    <source>
        <dbReference type="EMBL" id="QGJ92975.1"/>
    </source>
</evidence>
<proteinExistence type="predicted"/>
<dbReference type="Proteomes" id="UP000423645">
    <property type="component" value="Segment"/>
</dbReference>
<feature type="compositionally biased region" description="Basic residues" evidence="1">
    <location>
        <begin position="243"/>
        <end position="256"/>
    </location>
</feature>
<feature type="compositionally biased region" description="Low complexity" evidence="1">
    <location>
        <begin position="180"/>
        <end position="194"/>
    </location>
</feature>
<accession>A0A649VLG0</accession>
<evidence type="ECO:0000313" key="3">
    <source>
        <dbReference type="Proteomes" id="UP000423645"/>
    </source>
</evidence>
<dbReference type="EMBL" id="MN586022">
    <property type="protein sequence ID" value="QGJ92975.1"/>
    <property type="molecule type" value="Genomic_DNA"/>
</dbReference>
<sequence>MPLTPKKKLPVKKRSRKSIEVPKTATPKFDGKLPKSAKEYRDDLMMIPVADRPDHPTFPRVNPKGVPPETYYVYDPEDQRCTHMVSLDPISNSWLAWDSDRDGRYFTRVPRPLLCPRSIEYAYDTSVAQLAGEYWSHSHKNYLGSLSGRIDAEPYTQTPQTRKTARTDASAAKTTGLSRKGATATKTAPASTTKLKPKRPLKPRDADSDLLNSKGLDRKRLQSTAEDLVKDYDRMFGESVKAPAKKRPLPRKKRRG</sequence>
<name>A0A649VLG0_9CAUD</name>
<evidence type="ECO:0000256" key="1">
    <source>
        <dbReference type="SAM" id="MobiDB-lite"/>
    </source>
</evidence>
<feature type="compositionally biased region" description="Basic and acidic residues" evidence="1">
    <location>
        <begin position="227"/>
        <end position="236"/>
    </location>
</feature>
<dbReference type="KEGG" id="vg:77951929"/>
<dbReference type="RefSeq" id="YP_010675603.1">
    <property type="nucleotide sequence ID" value="NC_071005.1"/>
</dbReference>
<feature type="region of interest" description="Disordered" evidence="1">
    <location>
        <begin position="153"/>
        <end position="256"/>
    </location>
</feature>
<feature type="region of interest" description="Disordered" evidence="1">
    <location>
        <begin position="1"/>
        <end position="34"/>
    </location>
</feature>